<dbReference type="RefSeq" id="WP_090272097.1">
    <property type="nucleotide sequence ID" value="NZ_LT629748.1"/>
</dbReference>
<evidence type="ECO:0000313" key="2">
    <source>
        <dbReference type="EMBL" id="SDR91599.1"/>
    </source>
</evidence>
<organism evidence="2 3">
    <name type="scientific">Halopseudomonas litoralis</name>
    <dbReference type="NCBI Taxonomy" id="797277"/>
    <lineage>
        <taxon>Bacteria</taxon>
        <taxon>Pseudomonadati</taxon>
        <taxon>Pseudomonadota</taxon>
        <taxon>Gammaproteobacteria</taxon>
        <taxon>Pseudomonadales</taxon>
        <taxon>Pseudomonadaceae</taxon>
        <taxon>Halopseudomonas</taxon>
    </lineage>
</organism>
<evidence type="ECO:0000256" key="1">
    <source>
        <dbReference type="SAM" id="Phobius"/>
    </source>
</evidence>
<protein>
    <submittedName>
        <fullName evidence="2">Uncharacterized protein</fullName>
    </submittedName>
</protein>
<dbReference type="Proteomes" id="UP000243426">
    <property type="component" value="Chromosome I"/>
</dbReference>
<feature type="transmembrane region" description="Helical" evidence="1">
    <location>
        <begin position="69"/>
        <end position="88"/>
    </location>
</feature>
<keyword evidence="1" id="KW-0472">Membrane</keyword>
<keyword evidence="3" id="KW-1185">Reference proteome</keyword>
<keyword evidence="1" id="KW-1133">Transmembrane helix</keyword>
<keyword evidence="1" id="KW-0812">Transmembrane</keyword>
<feature type="transmembrane region" description="Helical" evidence="1">
    <location>
        <begin position="15"/>
        <end position="35"/>
    </location>
</feature>
<gene>
    <name evidence="2" type="ORF">SAMN05216198_0759</name>
</gene>
<sequence length="91" mass="9746">MPILQAAWIYYLNNGAFVLNCLALFYGLSGSWLIIATQLRIARAASLAADTTGSLTLGSNTVNHRANRMFMLVGGVCLGLALLLTLAARLF</sequence>
<proteinExistence type="predicted"/>
<evidence type="ECO:0000313" key="3">
    <source>
        <dbReference type="Proteomes" id="UP000243426"/>
    </source>
</evidence>
<name>A0A1H1N079_9GAMM</name>
<dbReference type="EMBL" id="LT629748">
    <property type="protein sequence ID" value="SDR91599.1"/>
    <property type="molecule type" value="Genomic_DNA"/>
</dbReference>
<accession>A0A1H1N079</accession>
<dbReference type="OrthoDB" id="7030838at2"/>
<dbReference type="AlphaFoldDB" id="A0A1H1N079"/>
<reference evidence="3" key="1">
    <citation type="submission" date="2016-10" db="EMBL/GenBank/DDBJ databases">
        <authorList>
            <person name="Varghese N."/>
            <person name="Submissions S."/>
        </authorList>
    </citation>
    <scope>NUCLEOTIDE SEQUENCE [LARGE SCALE GENOMIC DNA]</scope>
    <source>
        <strain evidence="3">2SM5</strain>
    </source>
</reference>